<accession>A0A810KSB6</accession>
<dbReference type="InterPro" id="IPR000792">
    <property type="entry name" value="Tscrpt_reg_LuxR_C"/>
</dbReference>
<dbReference type="AlphaFoldDB" id="A0A810KSB6"/>
<evidence type="ECO:0000256" key="1">
    <source>
        <dbReference type="ARBA" id="ARBA00022741"/>
    </source>
</evidence>
<reference evidence="4" key="1">
    <citation type="submission" date="2020-08" db="EMBL/GenBank/DDBJ databases">
        <title>Whole genome shotgun sequence of Actinocatenispora sera NBRC 101916.</title>
        <authorList>
            <person name="Komaki H."/>
            <person name="Tamura T."/>
        </authorList>
    </citation>
    <scope>NUCLEOTIDE SEQUENCE</scope>
    <source>
        <strain evidence="4">NBRC 101916</strain>
    </source>
</reference>
<dbReference type="InterPro" id="IPR041664">
    <property type="entry name" value="AAA_16"/>
</dbReference>
<dbReference type="InterPro" id="IPR011990">
    <property type="entry name" value="TPR-like_helical_dom_sf"/>
</dbReference>
<dbReference type="InterPro" id="IPR027417">
    <property type="entry name" value="P-loop_NTPase"/>
</dbReference>
<dbReference type="SMART" id="SM00421">
    <property type="entry name" value="HTH_LUXR"/>
    <property type="match status" value="1"/>
</dbReference>
<dbReference type="EMBL" id="AP023354">
    <property type="protein sequence ID" value="BCJ25920.1"/>
    <property type="molecule type" value="Genomic_DNA"/>
</dbReference>
<dbReference type="GO" id="GO:0005737">
    <property type="term" value="C:cytoplasm"/>
    <property type="evidence" value="ECO:0007669"/>
    <property type="project" value="TreeGrafter"/>
</dbReference>
<dbReference type="PANTHER" id="PTHR16305:SF35">
    <property type="entry name" value="TRANSCRIPTIONAL ACTIVATOR DOMAIN"/>
    <property type="match status" value="1"/>
</dbReference>
<dbReference type="SUPFAM" id="SSF52540">
    <property type="entry name" value="P-loop containing nucleoside triphosphate hydrolases"/>
    <property type="match status" value="1"/>
</dbReference>
<dbReference type="PROSITE" id="PS00622">
    <property type="entry name" value="HTH_LUXR_1"/>
    <property type="match status" value="1"/>
</dbReference>
<keyword evidence="5" id="KW-1185">Reference proteome</keyword>
<sequence>MAAEAQRDHPVPAPSLFRPRFVGRRHELDALRAALAQPPAVVLVEGEAGIGKSRLVREFLAAQPDQRSVLVGGCPPFRAPYTLGPVVDAIRPAITDVARLRLSSLSGALRQLFPEWANALPPAPEPAEDAGAARHRLFRALVELMTAAGATTLVVEDVHWADEATLEFLLFLVSRSGMSLVVSYRPDDVPADSLLLRLSSWLPVGTARVRVSVAPLTVAETGALMSSMLSDEPMSASFAEFVRAHTDGVPLAIEESVRLMYERADLARRNGRWVRRHLADIAVPPTVRDAVLERIARLDADTVQALRGAAVLADPVDEATLATVLDLPVGRVRSGLVVAISAGLLQADQRGLVSFRHVLASRTVYEATPPPERRAMHLRAAREYEGRGQQSLAWLARLARHFGAAGETATWFHHAERAIDAALLAGDETTADTFLDDLIAYAASAAPDQVARLTSKTAFASFTGDDRYRRLVDTLCGVVDDPGLDTVARAEVRVELGRVLLHREDFERGYAELERAVADLPPTSPAATSAMSLLCLPRGTDRPADKERYWLDRLAAQLDDLPPVARFSVTADVALGLLMLGDREGWAVASRIPDAPPTSQLWPQIARVGINMGALALVWGHNEEARRRMTATLALTEQRQYHRYGGLARVNLAHIDWATGRWDGLAERTAAITVDPEVSRMSRIEAELVAGQLELVTGGPARAEPRLRGVVEQTAAASIYEAVEPAAALATLWLAVDRIDDALALSGETMAWVARCDNWIFASEIAPVRLDALLRADRHREATELVADFAAGMVGCPAPASRAALTRCRARLAEHRGELSRAAALYARAAAGFAALPRPYDALLASESRARCQFAAGATQAGADLLAEVHEGFSALGALVPAARVGAELARRGAVPRRRGPGGRPSYGDRLSPRELQVVRLVVAGRTNRQIADALVLSRQTVGSHVRSVLRKLRVASRTAIAVRAVELGLLEGDE</sequence>
<protein>
    <submittedName>
        <fullName evidence="4">LuxR family transcriptional regulator</fullName>
    </submittedName>
</protein>
<dbReference type="InterPro" id="IPR016032">
    <property type="entry name" value="Sig_transdc_resp-reg_C-effctor"/>
</dbReference>
<dbReference type="PRINTS" id="PR00038">
    <property type="entry name" value="HTHLUXR"/>
</dbReference>
<dbReference type="Pfam" id="PF00196">
    <property type="entry name" value="GerE"/>
    <property type="match status" value="1"/>
</dbReference>
<evidence type="ECO:0000313" key="4">
    <source>
        <dbReference type="EMBL" id="BCJ25920.1"/>
    </source>
</evidence>
<keyword evidence="2" id="KW-0067">ATP-binding</keyword>
<proteinExistence type="predicted"/>
<keyword evidence="1" id="KW-0547">Nucleotide-binding</keyword>
<dbReference type="InterPro" id="IPR036388">
    <property type="entry name" value="WH-like_DNA-bd_sf"/>
</dbReference>
<feature type="domain" description="HTH luxR-type" evidence="3">
    <location>
        <begin position="904"/>
        <end position="969"/>
    </location>
</feature>
<dbReference type="OrthoDB" id="5476461at2"/>
<dbReference type="Gene3D" id="1.10.10.10">
    <property type="entry name" value="Winged helix-like DNA-binding domain superfamily/Winged helix DNA-binding domain"/>
    <property type="match status" value="1"/>
</dbReference>
<dbReference type="GO" id="GO:0004016">
    <property type="term" value="F:adenylate cyclase activity"/>
    <property type="evidence" value="ECO:0007669"/>
    <property type="project" value="TreeGrafter"/>
</dbReference>
<evidence type="ECO:0000259" key="3">
    <source>
        <dbReference type="PROSITE" id="PS50043"/>
    </source>
</evidence>
<dbReference type="SUPFAM" id="SSF48452">
    <property type="entry name" value="TPR-like"/>
    <property type="match status" value="1"/>
</dbReference>
<dbReference type="KEGG" id="aser:Asera_00280"/>
<dbReference type="CDD" id="cd06170">
    <property type="entry name" value="LuxR_C_like"/>
    <property type="match status" value="1"/>
</dbReference>
<gene>
    <name evidence="4" type="ORF">Asera_00280</name>
</gene>
<dbReference type="SUPFAM" id="SSF46894">
    <property type="entry name" value="C-terminal effector domain of the bipartite response regulators"/>
    <property type="match status" value="1"/>
</dbReference>
<name>A0A810KSB6_9ACTN</name>
<dbReference type="GO" id="GO:0006355">
    <property type="term" value="P:regulation of DNA-templated transcription"/>
    <property type="evidence" value="ECO:0007669"/>
    <property type="project" value="InterPro"/>
</dbReference>
<dbReference type="GO" id="GO:0005524">
    <property type="term" value="F:ATP binding"/>
    <property type="evidence" value="ECO:0007669"/>
    <property type="project" value="UniProtKB-KW"/>
</dbReference>
<dbReference type="PANTHER" id="PTHR16305">
    <property type="entry name" value="TESTICULAR SOLUBLE ADENYLYL CYCLASE"/>
    <property type="match status" value="1"/>
</dbReference>
<evidence type="ECO:0000313" key="5">
    <source>
        <dbReference type="Proteomes" id="UP000680750"/>
    </source>
</evidence>
<dbReference type="Pfam" id="PF13191">
    <property type="entry name" value="AAA_16"/>
    <property type="match status" value="1"/>
</dbReference>
<dbReference type="GO" id="GO:0003677">
    <property type="term" value="F:DNA binding"/>
    <property type="evidence" value="ECO:0007669"/>
    <property type="project" value="InterPro"/>
</dbReference>
<dbReference type="RefSeq" id="WP_084131005.1">
    <property type="nucleotide sequence ID" value="NZ_AP023354.1"/>
</dbReference>
<dbReference type="Gene3D" id="3.40.50.300">
    <property type="entry name" value="P-loop containing nucleotide triphosphate hydrolases"/>
    <property type="match status" value="1"/>
</dbReference>
<dbReference type="Proteomes" id="UP000680750">
    <property type="component" value="Chromosome"/>
</dbReference>
<evidence type="ECO:0000256" key="2">
    <source>
        <dbReference type="ARBA" id="ARBA00022840"/>
    </source>
</evidence>
<dbReference type="PROSITE" id="PS50043">
    <property type="entry name" value="HTH_LUXR_2"/>
    <property type="match status" value="1"/>
</dbReference>
<organism evidence="4 5">
    <name type="scientific">Actinocatenispora sera</name>
    <dbReference type="NCBI Taxonomy" id="390989"/>
    <lineage>
        <taxon>Bacteria</taxon>
        <taxon>Bacillati</taxon>
        <taxon>Actinomycetota</taxon>
        <taxon>Actinomycetes</taxon>
        <taxon>Micromonosporales</taxon>
        <taxon>Micromonosporaceae</taxon>
        <taxon>Actinocatenispora</taxon>
    </lineage>
</organism>